<feature type="domain" description="PPM-type phosphatase" evidence="2">
    <location>
        <begin position="1"/>
        <end position="187"/>
    </location>
</feature>
<comment type="catalytic activity">
    <reaction evidence="1">
        <text>O-phospho-L-seryl-[protein] + H2O = L-seryl-[protein] + phosphate</text>
        <dbReference type="Rhea" id="RHEA:20629"/>
        <dbReference type="Rhea" id="RHEA-COMP:9863"/>
        <dbReference type="Rhea" id="RHEA-COMP:11604"/>
        <dbReference type="ChEBI" id="CHEBI:15377"/>
        <dbReference type="ChEBI" id="CHEBI:29999"/>
        <dbReference type="ChEBI" id="CHEBI:43474"/>
        <dbReference type="ChEBI" id="CHEBI:83421"/>
        <dbReference type="EC" id="3.1.3.16"/>
    </reaction>
</comment>
<evidence type="ECO:0000256" key="1">
    <source>
        <dbReference type="RuleBase" id="RU366020"/>
    </source>
</evidence>
<dbReference type="PROSITE" id="PS51746">
    <property type="entry name" value="PPM_2"/>
    <property type="match status" value="1"/>
</dbReference>
<keyword evidence="1" id="KW-0460">Magnesium</keyword>
<dbReference type="InterPro" id="IPR001932">
    <property type="entry name" value="PPM-type_phosphatase-like_dom"/>
</dbReference>
<dbReference type="EC" id="3.1.3.16" evidence="1"/>
<accession>A0A484M6T2</accession>
<comment type="cofactor">
    <cofactor evidence="1">
        <name>Mg(2+)</name>
        <dbReference type="ChEBI" id="CHEBI:18420"/>
    </cofactor>
</comment>
<dbReference type="AlphaFoldDB" id="A0A484M6T2"/>
<keyword evidence="1" id="KW-0464">Manganese</keyword>
<dbReference type="Gene3D" id="3.60.40.10">
    <property type="entry name" value="PPM-type phosphatase domain"/>
    <property type="match status" value="1"/>
</dbReference>
<dbReference type="OrthoDB" id="60843at2759"/>
<dbReference type="InterPro" id="IPR036457">
    <property type="entry name" value="PPM-type-like_dom_sf"/>
</dbReference>
<evidence type="ECO:0000313" key="4">
    <source>
        <dbReference type="Proteomes" id="UP000595140"/>
    </source>
</evidence>
<dbReference type="GO" id="GO:0004722">
    <property type="term" value="F:protein serine/threonine phosphatase activity"/>
    <property type="evidence" value="ECO:0007669"/>
    <property type="project" value="UniProtKB-EC"/>
</dbReference>
<keyword evidence="1" id="KW-0479">Metal-binding</keyword>
<gene>
    <name evidence="3" type="ORF">CCAM_LOCUS26035</name>
</gene>
<name>A0A484M6T2_9ASTE</name>
<keyword evidence="1" id="KW-0904">Protein phosphatase</keyword>
<comment type="cofactor">
    <cofactor evidence="1">
        <name>Mn(2+)</name>
        <dbReference type="ChEBI" id="CHEBI:29035"/>
    </cofactor>
</comment>
<dbReference type="PANTHER" id="PTHR12320">
    <property type="entry name" value="PROTEIN PHOSPHATASE 2C"/>
    <property type="match status" value="1"/>
</dbReference>
<organism evidence="3 4">
    <name type="scientific">Cuscuta campestris</name>
    <dbReference type="NCBI Taxonomy" id="132261"/>
    <lineage>
        <taxon>Eukaryota</taxon>
        <taxon>Viridiplantae</taxon>
        <taxon>Streptophyta</taxon>
        <taxon>Embryophyta</taxon>
        <taxon>Tracheophyta</taxon>
        <taxon>Spermatophyta</taxon>
        <taxon>Magnoliopsida</taxon>
        <taxon>eudicotyledons</taxon>
        <taxon>Gunneridae</taxon>
        <taxon>Pentapetalae</taxon>
        <taxon>asterids</taxon>
        <taxon>lamiids</taxon>
        <taxon>Solanales</taxon>
        <taxon>Convolvulaceae</taxon>
        <taxon>Cuscuteae</taxon>
        <taxon>Cuscuta</taxon>
        <taxon>Cuscuta subgen. Grammica</taxon>
        <taxon>Cuscuta sect. Cleistogrammica</taxon>
    </lineage>
</organism>
<comment type="catalytic activity">
    <reaction evidence="1">
        <text>O-phospho-L-threonyl-[protein] + H2O = L-threonyl-[protein] + phosphate</text>
        <dbReference type="Rhea" id="RHEA:47004"/>
        <dbReference type="Rhea" id="RHEA-COMP:11060"/>
        <dbReference type="Rhea" id="RHEA-COMP:11605"/>
        <dbReference type="ChEBI" id="CHEBI:15377"/>
        <dbReference type="ChEBI" id="CHEBI:30013"/>
        <dbReference type="ChEBI" id="CHEBI:43474"/>
        <dbReference type="ChEBI" id="CHEBI:61977"/>
        <dbReference type="EC" id="3.1.3.16"/>
    </reaction>
</comment>
<keyword evidence="1" id="KW-0378">Hydrolase</keyword>
<reference evidence="3 4" key="1">
    <citation type="submission" date="2018-04" db="EMBL/GenBank/DDBJ databases">
        <authorList>
            <person name="Vogel A."/>
        </authorList>
    </citation>
    <scope>NUCLEOTIDE SEQUENCE [LARGE SCALE GENOMIC DNA]</scope>
</reference>
<sequence>MMVAGAFYLPKENKKKPLGEDAHFICSEGHTIGVADGVGSWSSFGVDAGNYSRMLMSKAEASARSQAGGGGGVNPMKAFNYPFQLGRYKEADRPVVAARIKVDVRPGDVIVMATDGLFDNVKDDAVAELVGGGGGSPGKAAERLAKEALKIARSKDVETPFAVEARKAGRKISGGKYDDITVIVAYIKAAAD</sequence>
<evidence type="ECO:0000259" key="2">
    <source>
        <dbReference type="PROSITE" id="PS51746"/>
    </source>
</evidence>
<proteinExistence type="inferred from homology"/>
<dbReference type="GO" id="GO:0046872">
    <property type="term" value="F:metal ion binding"/>
    <property type="evidence" value="ECO:0007669"/>
    <property type="project" value="UniProtKB-UniRule"/>
</dbReference>
<dbReference type="EMBL" id="OOIL02002698">
    <property type="protein sequence ID" value="VFQ84259.1"/>
    <property type="molecule type" value="Genomic_DNA"/>
</dbReference>
<dbReference type="SUPFAM" id="SSF81606">
    <property type="entry name" value="PP2C-like"/>
    <property type="match status" value="1"/>
</dbReference>
<evidence type="ECO:0000313" key="3">
    <source>
        <dbReference type="EMBL" id="VFQ84259.1"/>
    </source>
</evidence>
<dbReference type="Proteomes" id="UP000595140">
    <property type="component" value="Unassembled WGS sequence"/>
</dbReference>
<protein>
    <recommendedName>
        <fullName evidence="1">Protein phosphatase</fullName>
        <ecNumber evidence="1">3.1.3.16</ecNumber>
    </recommendedName>
</protein>
<keyword evidence="4" id="KW-1185">Reference proteome</keyword>
<dbReference type="InterPro" id="IPR039123">
    <property type="entry name" value="PPTC7"/>
</dbReference>
<comment type="similarity">
    <text evidence="1">Belongs to the PP2C family.</text>
</comment>
<dbReference type="PANTHER" id="PTHR12320:SF1">
    <property type="entry name" value="PROTEIN PHOSPHATASE PTC7 HOMOLOG"/>
    <property type="match status" value="1"/>
</dbReference>